<dbReference type="AlphaFoldDB" id="A0A2B8BPX2"/>
<protein>
    <submittedName>
        <fullName evidence="1">Uncharacterized protein</fullName>
    </submittedName>
</protein>
<dbReference type="OrthoDB" id="7306258at2"/>
<sequence length="125" mass="15250">MSRIFRRRRDVIQRQREIDWYFQPWKHGEDEPNWKRYVAKGWRIGGRRFRRDAAAIDESLVVLHLIADFHRESRSGERSALAHFRRTYNTRNRHADRNAIHRALAHGDDDIVLPVRCRSVDWDWF</sequence>
<reference evidence="2" key="1">
    <citation type="submission" date="2017-10" db="EMBL/GenBank/DDBJ databases">
        <authorList>
            <person name="Kravchenko I.K."/>
            <person name="Grouzdev D.S."/>
        </authorList>
    </citation>
    <scope>NUCLEOTIDE SEQUENCE [LARGE SCALE GENOMIC DNA]</scope>
    <source>
        <strain evidence="2">B2</strain>
    </source>
</reference>
<name>A0A2B8BPX2_9PROT</name>
<comment type="caution">
    <text evidence="1">The sequence shown here is derived from an EMBL/GenBank/DDBJ whole genome shotgun (WGS) entry which is preliminary data.</text>
</comment>
<evidence type="ECO:0000313" key="1">
    <source>
        <dbReference type="EMBL" id="PGH59277.1"/>
    </source>
</evidence>
<dbReference type="RefSeq" id="WP_098734629.1">
    <property type="nucleotide sequence ID" value="NZ_PDKW01000036.1"/>
</dbReference>
<proteinExistence type="predicted"/>
<dbReference type="Proteomes" id="UP000225379">
    <property type="component" value="Unassembled WGS sequence"/>
</dbReference>
<keyword evidence="2" id="KW-1185">Reference proteome</keyword>
<organism evidence="1 2">
    <name type="scientific">Azospirillum palustre</name>
    <dbReference type="NCBI Taxonomy" id="2044885"/>
    <lineage>
        <taxon>Bacteria</taxon>
        <taxon>Pseudomonadati</taxon>
        <taxon>Pseudomonadota</taxon>
        <taxon>Alphaproteobacteria</taxon>
        <taxon>Rhodospirillales</taxon>
        <taxon>Azospirillaceae</taxon>
        <taxon>Azospirillum</taxon>
    </lineage>
</organism>
<accession>A0A2B8BPX2</accession>
<dbReference type="EMBL" id="PDKW01000036">
    <property type="protein sequence ID" value="PGH59277.1"/>
    <property type="molecule type" value="Genomic_DNA"/>
</dbReference>
<evidence type="ECO:0000313" key="2">
    <source>
        <dbReference type="Proteomes" id="UP000225379"/>
    </source>
</evidence>
<gene>
    <name evidence="1" type="ORF">CRT60_01190</name>
</gene>